<accession>A0ACB9YRD1</accession>
<evidence type="ECO:0000313" key="1">
    <source>
        <dbReference type="EMBL" id="KAI4861585.1"/>
    </source>
</evidence>
<dbReference type="Proteomes" id="UP001497700">
    <property type="component" value="Unassembled WGS sequence"/>
</dbReference>
<organism evidence="1 2">
    <name type="scientific">Hypoxylon rubiginosum</name>
    <dbReference type="NCBI Taxonomy" id="110542"/>
    <lineage>
        <taxon>Eukaryota</taxon>
        <taxon>Fungi</taxon>
        <taxon>Dikarya</taxon>
        <taxon>Ascomycota</taxon>
        <taxon>Pezizomycotina</taxon>
        <taxon>Sordariomycetes</taxon>
        <taxon>Xylariomycetidae</taxon>
        <taxon>Xylariales</taxon>
        <taxon>Hypoxylaceae</taxon>
        <taxon>Hypoxylon</taxon>
    </lineage>
</organism>
<sequence>MYFINTETLKLEKNSSSEQALEYAILSHTWEEEGEVTFQDMQDKAIASTKTGYAKIQQCCTLTRKSSLKYVWINTCCIDKSSSAELSESINFMFKWYGYAKVCYAYLADVNDNGLLSTEDFTRSRWLSRGWTLQELIAPTRLDFYDSNWTKFSSRTDADTSAELSTATGIDIAYLNQPSYEQLLERLSGASVAERMCWASRRRTTREEDIAYCLLGIFAVNMSPLYGEGKQTAFRRLQEEIIKYSDDQSIFAWATPANDNRRGDRITGFLATSPSDFATCGNLVPFPIGSRRSVFSITNKGIHISLPMFGDYAILECYPKDDLATLKTLGICHLHGDTYGRVAGMALCEVDYRALQKWKRKTIYVVPQSTPRSKVEPGVTIIIGEIPDGYETVDRQFTFDPYRLGDGGAIKFDCTLTRDGSRTVLLRIRVRELLRSIGCCIMEYGLCFYGDPTARLGGYLTVADGTVWYFEVHHRTIFGEHQVLVDVLTMRRRFRINLLPRTTSLVCFQDSEYTYHLSPSDGYRWTVCGVMFFWPNVTIHFYRFCFTTINFFLPISYETLLNASFDGYLYGLPLI</sequence>
<dbReference type="EMBL" id="MU393548">
    <property type="protein sequence ID" value="KAI4861585.1"/>
    <property type="molecule type" value="Genomic_DNA"/>
</dbReference>
<proteinExistence type="predicted"/>
<gene>
    <name evidence="1" type="ORF">F4820DRAFT_433262</name>
</gene>
<name>A0ACB9YRD1_9PEZI</name>
<evidence type="ECO:0000313" key="2">
    <source>
        <dbReference type="Proteomes" id="UP001497700"/>
    </source>
</evidence>
<protein>
    <submittedName>
        <fullName evidence="1">Heterokaryon incompatibility protein-domain-containing protein</fullName>
    </submittedName>
</protein>
<comment type="caution">
    <text evidence="1">The sequence shown here is derived from an EMBL/GenBank/DDBJ whole genome shotgun (WGS) entry which is preliminary data.</text>
</comment>
<keyword evidence="2" id="KW-1185">Reference proteome</keyword>
<reference evidence="1 2" key="1">
    <citation type="journal article" date="2022" name="New Phytol.">
        <title>Ecological generalism drives hyperdiversity of secondary metabolite gene clusters in xylarialean endophytes.</title>
        <authorList>
            <person name="Franco M.E.E."/>
            <person name="Wisecaver J.H."/>
            <person name="Arnold A.E."/>
            <person name="Ju Y.M."/>
            <person name="Slot J.C."/>
            <person name="Ahrendt S."/>
            <person name="Moore L.P."/>
            <person name="Eastman K.E."/>
            <person name="Scott K."/>
            <person name="Konkel Z."/>
            <person name="Mondo S.J."/>
            <person name="Kuo A."/>
            <person name="Hayes R.D."/>
            <person name="Haridas S."/>
            <person name="Andreopoulos B."/>
            <person name="Riley R."/>
            <person name="LaButti K."/>
            <person name="Pangilinan J."/>
            <person name="Lipzen A."/>
            <person name="Amirebrahimi M."/>
            <person name="Yan J."/>
            <person name="Adam C."/>
            <person name="Keymanesh K."/>
            <person name="Ng V."/>
            <person name="Louie K."/>
            <person name="Northen T."/>
            <person name="Drula E."/>
            <person name="Henrissat B."/>
            <person name="Hsieh H.M."/>
            <person name="Youens-Clark K."/>
            <person name="Lutzoni F."/>
            <person name="Miadlikowska J."/>
            <person name="Eastwood D.C."/>
            <person name="Hamelin R.C."/>
            <person name="Grigoriev I.V."/>
            <person name="U'Ren J.M."/>
        </authorList>
    </citation>
    <scope>NUCLEOTIDE SEQUENCE [LARGE SCALE GENOMIC DNA]</scope>
    <source>
        <strain evidence="1 2">CBS 119005</strain>
    </source>
</reference>